<organism evidence="5 6">
    <name type="scientific">Potamilus streckersoni</name>
    <dbReference type="NCBI Taxonomy" id="2493646"/>
    <lineage>
        <taxon>Eukaryota</taxon>
        <taxon>Metazoa</taxon>
        <taxon>Spiralia</taxon>
        <taxon>Lophotrochozoa</taxon>
        <taxon>Mollusca</taxon>
        <taxon>Bivalvia</taxon>
        <taxon>Autobranchia</taxon>
        <taxon>Heteroconchia</taxon>
        <taxon>Palaeoheterodonta</taxon>
        <taxon>Unionida</taxon>
        <taxon>Unionoidea</taxon>
        <taxon>Unionidae</taxon>
        <taxon>Ambleminae</taxon>
        <taxon>Lampsilini</taxon>
        <taxon>Potamilus</taxon>
    </lineage>
</organism>
<evidence type="ECO:0000259" key="4">
    <source>
        <dbReference type="PROSITE" id="PS50853"/>
    </source>
</evidence>
<accession>A0AAE0S1E2</accession>
<evidence type="ECO:0000256" key="3">
    <source>
        <dbReference type="SAM" id="Phobius"/>
    </source>
</evidence>
<feature type="domain" description="Fibronectin type-III" evidence="4">
    <location>
        <begin position="324"/>
        <end position="436"/>
    </location>
</feature>
<keyword evidence="3" id="KW-0472">Membrane</keyword>
<keyword evidence="3" id="KW-1133">Transmembrane helix</keyword>
<dbReference type="EMBL" id="JAEAOA010001522">
    <property type="protein sequence ID" value="KAK3583497.1"/>
    <property type="molecule type" value="Genomic_DNA"/>
</dbReference>
<reference evidence="5" key="3">
    <citation type="submission" date="2023-05" db="EMBL/GenBank/DDBJ databases">
        <authorList>
            <person name="Smith C.H."/>
        </authorList>
    </citation>
    <scope>NUCLEOTIDE SEQUENCE</scope>
    <source>
        <strain evidence="5">CHS0354</strain>
        <tissue evidence="5">Mantle</tissue>
    </source>
</reference>
<dbReference type="AlphaFoldDB" id="A0AAE0S1E2"/>
<dbReference type="PROSITE" id="PS50853">
    <property type="entry name" value="FN3"/>
    <property type="match status" value="3"/>
</dbReference>
<feature type="domain" description="Fibronectin type-III" evidence="4">
    <location>
        <begin position="437"/>
        <end position="540"/>
    </location>
</feature>
<dbReference type="CDD" id="cd00063">
    <property type="entry name" value="FN3"/>
    <property type="match status" value="3"/>
</dbReference>
<evidence type="ECO:0000256" key="1">
    <source>
        <dbReference type="ARBA" id="ARBA00022737"/>
    </source>
</evidence>
<keyword evidence="3" id="KW-0812">Transmembrane</keyword>
<evidence type="ECO:0000313" key="5">
    <source>
        <dbReference type="EMBL" id="KAK3583497.1"/>
    </source>
</evidence>
<dbReference type="InterPro" id="IPR036116">
    <property type="entry name" value="FN3_sf"/>
</dbReference>
<sequence>STKYNTGIFKSTSRDQLLETSYYNLSSMLSYFICFCLLTSFIGVLSEQRMVEENSLVLLFENVTADNAEREASLFVNGDEDPTLVVTFKIVNGYITMNWKTDKFKKIFMDLNRNLWIANFDETYERKYYIQSSKKRKVELTILKKNYSTTMRTALKETAQKGDALPDRKSSETDYGIVSIVLMVIVMGIILLVIIIVVIVKKDHIYAWIQSKRSKSVPKPVQVTSPCDGPNSTSYQLVWNKPDDQYLLQKYILRYCEIKSIIMEHGQPWPLGLFLSVVDIPASAVSYTLSPLTPGRCYQVEIQAINKYGQSCSKSFYFKTKESVPQPVQVKSHRDSPDSTSYQLIWDKPDDGGSELLQYIIRYCEVEIIPDRAEYELSRSLNPFHSVDTILPSALSCTLSPLAPGRYYLVEIQAINTQGRSLKNFIFKTKEGTPQPVQVISHRDSPQSESYKLMWDKPDDGGSQLLKYILRYCEVEIIPNVAEYELSSPISQLICLEIPPSDVSYTLKPLTPGSYYQVEVQAVNTMGMSSKSFIFKTKELQNVFQLPVQLAPCPTPAVVTTDETYSKFPRLSRNIESLKPRNSDTVVIDIQSVSEDEQKADSKLKKRSTGSVENIDSESDDEFYDDEIDELLKDHVDQNF</sequence>
<keyword evidence="6" id="KW-1185">Reference proteome</keyword>
<feature type="transmembrane region" description="Helical" evidence="3">
    <location>
        <begin position="175"/>
        <end position="200"/>
    </location>
</feature>
<protein>
    <recommendedName>
        <fullName evidence="4">Fibronectin type-III domain-containing protein</fullName>
    </recommendedName>
</protein>
<comment type="caution">
    <text evidence="5">The sequence shown here is derived from an EMBL/GenBank/DDBJ whole genome shotgun (WGS) entry which is preliminary data.</text>
</comment>
<keyword evidence="1" id="KW-0677">Repeat</keyword>
<dbReference type="Gene3D" id="2.60.40.10">
    <property type="entry name" value="Immunoglobulins"/>
    <property type="match status" value="3"/>
</dbReference>
<evidence type="ECO:0000256" key="2">
    <source>
        <dbReference type="SAM" id="MobiDB-lite"/>
    </source>
</evidence>
<proteinExistence type="predicted"/>
<gene>
    <name evidence="5" type="ORF">CHS0354_025630</name>
</gene>
<dbReference type="InterPro" id="IPR013783">
    <property type="entry name" value="Ig-like_fold"/>
</dbReference>
<dbReference type="InterPro" id="IPR050964">
    <property type="entry name" value="Striated_Muscle_Regulatory"/>
</dbReference>
<feature type="transmembrane region" description="Helical" evidence="3">
    <location>
        <begin position="28"/>
        <end position="46"/>
    </location>
</feature>
<evidence type="ECO:0000313" key="6">
    <source>
        <dbReference type="Proteomes" id="UP001195483"/>
    </source>
</evidence>
<reference evidence="5" key="1">
    <citation type="journal article" date="2021" name="Genome Biol. Evol.">
        <title>A High-Quality Reference Genome for a Parasitic Bivalve with Doubly Uniparental Inheritance (Bivalvia: Unionida).</title>
        <authorList>
            <person name="Smith C.H."/>
        </authorList>
    </citation>
    <scope>NUCLEOTIDE SEQUENCE</scope>
    <source>
        <strain evidence="5">CHS0354</strain>
    </source>
</reference>
<dbReference type="SUPFAM" id="SSF49265">
    <property type="entry name" value="Fibronectin type III"/>
    <property type="match status" value="2"/>
</dbReference>
<dbReference type="InterPro" id="IPR003961">
    <property type="entry name" value="FN3_dom"/>
</dbReference>
<dbReference type="SMART" id="SM00060">
    <property type="entry name" value="FN3"/>
    <property type="match status" value="3"/>
</dbReference>
<dbReference type="PANTHER" id="PTHR13817">
    <property type="entry name" value="TITIN"/>
    <property type="match status" value="1"/>
</dbReference>
<feature type="region of interest" description="Disordered" evidence="2">
    <location>
        <begin position="597"/>
        <end position="623"/>
    </location>
</feature>
<dbReference type="Proteomes" id="UP001195483">
    <property type="component" value="Unassembled WGS sequence"/>
</dbReference>
<reference evidence="5" key="2">
    <citation type="journal article" date="2021" name="Genome Biol. Evol.">
        <title>Developing a high-quality reference genome for a parasitic bivalve with doubly uniparental inheritance (Bivalvia: Unionida).</title>
        <authorList>
            <person name="Smith C.H."/>
        </authorList>
    </citation>
    <scope>NUCLEOTIDE SEQUENCE</scope>
    <source>
        <strain evidence="5">CHS0354</strain>
        <tissue evidence="5">Mantle</tissue>
    </source>
</reference>
<dbReference type="Pfam" id="PF00041">
    <property type="entry name" value="fn3"/>
    <property type="match status" value="3"/>
</dbReference>
<name>A0AAE0S1E2_9BIVA</name>
<feature type="non-terminal residue" evidence="5">
    <location>
        <position position="640"/>
    </location>
</feature>
<feature type="domain" description="Fibronectin type-III" evidence="4">
    <location>
        <begin position="217"/>
        <end position="323"/>
    </location>
</feature>
<dbReference type="PANTHER" id="PTHR13817:SF166">
    <property type="entry name" value="NEURONAL IGCAM-RELATED"/>
    <property type="match status" value="1"/>
</dbReference>